<keyword evidence="1" id="KW-0240">DNA-directed RNA polymerase</keyword>
<evidence type="ECO:0000313" key="2">
    <source>
        <dbReference type="Proteomes" id="UP000580856"/>
    </source>
</evidence>
<organism evidence="1 2">
    <name type="scientific">Desulfobaculum xiamenense</name>
    <dbReference type="NCBI Taxonomy" id="995050"/>
    <lineage>
        <taxon>Bacteria</taxon>
        <taxon>Pseudomonadati</taxon>
        <taxon>Thermodesulfobacteriota</taxon>
        <taxon>Desulfovibrionia</taxon>
        <taxon>Desulfovibrionales</taxon>
        <taxon>Desulfovibrionaceae</taxon>
        <taxon>Desulfobaculum</taxon>
    </lineage>
</organism>
<protein>
    <submittedName>
        <fullName evidence="1">DNA-directed RNA polymerase subunit RPC12/RpoP</fullName>
    </submittedName>
</protein>
<reference evidence="1 2" key="1">
    <citation type="submission" date="2020-03" db="EMBL/GenBank/DDBJ databases">
        <title>Genomic Encyclopedia of Type Strains, Phase IV (KMG-IV): sequencing the most valuable type-strain genomes for metagenomic binning, comparative biology and taxonomic classification.</title>
        <authorList>
            <person name="Goeker M."/>
        </authorList>
    </citation>
    <scope>NUCLEOTIDE SEQUENCE [LARGE SCALE GENOMIC DNA]</scope>
    <source>
        <strain evidence="1 2">DSM 24233</strain>
    </source>
</reference>
<evidence type="ECO:0000313" key="1">
    <source>
        <dbReference type="EMBL" id="NJB66623.1"/>
    </source>
</evidence>
<comment type="caution">
    <text evidence="1">The sequence shown here is derived from an EMBL/GenBank/DDBJ whole genome shotgun (WGS) entry which is preliminary data.</text>
</comment>
<keyword evidence="2" id="KW-1185">Reference proteome</keyword>
<name>A0A846QKC0_9BACT</name>
<dbReference type="GO" id="GO:0000428">
    <property type="term" value="C:DNA-directed RNA polymerase complex"/>
    <property type="evidence" value="ECO:0007669"/>
    <property type="project" value="UniProtKB-KW"/>
</dbReference>
<dbReference type="RefSeq" id="WP_167939745.1">
    <property type="nucleotide sequence ID" value="NZ_JAATJA010000001.1"/>
</dbReference>
<dbReference type="Proteomes" id="UP000580856">
    <property type="component" value="Unassembled WGS sequence"/>
</dbReference>
<sequence>MSERNRPIDPVGPNGVELVFFYPCPHCGHSVPLVAPVQPATVRCDACSRRFPIIPVDERAQRYFKVVTNNGRACIDPDFA</sequence>
<accession>A0A846QKC0</accession>
<dbReference type="AlphaFoldDB" id="A0A846QKC0"/>
<proteinExistence type="predicted"/>
<gene>
    <name evidence="1" type="ORF">GGQ74_000263</name>
</gene>
<dbReference type="EMBL" id="JAATJA010000001">
    <property type="protein sequence ID" value="NJB66623.1"/>
    <property type="molecule type" value="Genomic_DNA"/>
</dbReference>
<keyword evidence="1" id="KW-0804">Transcription</keyword>